<dbReference type="Proteomes" id="UP000249218">
    <property type="component" value="Unassembled WGS sequence"/>
</dbReference>
<proteinExistence type="predicted"/>
<reference evidence="3 4" key="1">
    <citation type="journal article" date="2017" name="BMC Biol.">
        <title>Genomic innovations, transcriptional plasticity and gene loss underlying the evolution and divergence of two highly polyphagous and invasive Helicoverpa pest species.</title>
        <authorList>
            <person name="Pearce S.L."/>
            <person name="Clarke D.F."/>
            <person name="East P.D."/>
            <person name="Elfekih S."/>
            <person name="Gordon K.H."/>
            <person name="Jermiin L.S."/>
            <person name="McGaughran A."/>
            <person name="Oakeshott J.G."/>
            <person name="Papanikolaou A."/>
            <person name="Perera O.P."/>
            <person name="Rane R.V."/>
            <person name="Richards S."/>
            <person name="Tay W.T."/>
            <person name="Walsh T.K."/>
            <person name="Anderson A."/>
            <person name="Anderson C.J."/>
            <person name="Asgari S."/>
            <person name="Board P.G."/>
            <person name="Bretschneider A."/>
            <person name="Campbell P.M."/>
            <person name="Chertemps T."/>
            <person name="Christeller J.T."/>
            <person name="Coppin C.W."/>
            <person name="Downes S.J."/>
            <person name="Duan G."/>
            <person name="Farnsworth C.A."/>
            <person name="Good R.T."/>
            <person name="Han L.B."/>
            <person name="Han Y.C."/>
            <person name="Hatje K."/>
            <person name="Horne I."/>
            <person name="Huang Y.P."/>
            <person name="Hughes D.S."/>
            <person name="Jacquin-Joly E."/>
            <person name="James W."/>
            <person name="Jhangiani S."/>
            <person name="Kollmar M."/>
            <person name="Kuwar S.S."/>
            <person name="Li S."/>
            <person name="Liu N.Y."/>
            <person name="Maibeche M.T."/>
            <person name="Miller J.R."/>
            <person name="Montagne N."/>
            <person name="Perry T."/>
            <person name="Qu J."/>
            <person name="Song S.V."/>
            <person name="Sutton G.G."/>
            <person name="Vogel H."/>
            <person name="Walenz B.P."/>
            <person name="Xu W."/>
            <person name="Zhang H.J."/>
            <person name="Zou Z."/>
            <person name="Batterham P."/>
            <person name="Edwards O.R."/>
            <person name="Feyereisen R."/>
            <person name="Gibbs R.A."/>
            <person name="Heckel D.G."/>
            <person name="McGrath A."/>
            <person name="Robin C."/>
            <person name="Scherer S.E."/>
            <person name="Worley K.C."/>
            <person name="Wu Y.D."/>
        </authorList>
    </citation>
    <scope>NUCLEOTIDE SEQUENCE [LARGE SCALE GENOMIC DNA]</scope>
    <source>
        <strain evidence="3">Harm_GR_Male_#8</strain>
        <tissue evidence="3">Whole organism</tissue>
    </source>
</reference>
<feature type="signal peptide" evidence="2">
    <location>
        <begin position="1"/>
        <end position="19"/>
    </location>
</feature>
<evidence type="ECO:0000313" key="3">
    <source>
        <dbReference type="EMBL" id="PZC75317.1"/>
    </source>
</evidence>
<dbReference type="AlphaFoldDB" id="A0A2W1BPS4"/>
<keyword evidence="4" id="KW-1185">Reference proteome</keyword>
<feature type="region of interest" description="Disordered" evidence="1">
    <location>
        <begin position="44"/>
        <end position="66"/>
    </location>
</feature>
<protein>
    <submittedName>
        <fullName evidence="3">Uncharacterized protein</fullName>
    </submittedName>
</protein>
<gene>
    <name evidence="3" type="primary">HaOG206456</name>
    <name evidence="3" type="ORF">B5X24_HaOG206456</name>
</gene>
<sequence length="139" mass="15586">MHFQFYLIAILLSITYVSSKKSAKGLDGAGLEMMLAAIGGLGGDGGGSGSSSASAEESEDSEMDTREVKKYFDSMAKMEEKLYKKEIRHQISKEEQDQLKYFEGMLEKVKKLNGRLCITIIFCIFYNQSKNIVKKKYLA</sequence>
<evidence type="ECO:0000256" key="1">
    <source>
        <dbReference type="SAM" id="MobiDB-lite"/>
    </source>
</evidence>
<organism evidence="3 4">
    <name type="scientific">Helicoverpa armigera</name>
    <name type="common">Cotton bollworm</name>
    <name type="synonym">Heliothis armigera</name>
    <dbReference type="NCBI Taxonomy" id="29058"/>
    <lineage>
        <taxon>Eukaryota</taxon>
        <taxon>Metazoa</taxon>
        <taxon>Ecdysozoa</taxon>
        <taxon>Arthropoda</taxon>
        <taxon>Hexapoda</taxon>
        <taxon>Insecta</taxon>
        <taxon>Pterygota</taxon>
        <taxon>Neoptera</taxon>
        <taxon>Endopterygota</taxon>
        <taxon>Lepidoptera</taxon>
        <taxon>Glossata</taxon>
        <taxon>Ditrysia</taxon>
        <taxon>Noctuoidea</taxon>
        <taxon>Noctuidae</taxon>
        <taxon>Heliothinae</taxon>
        <taxon>Helicoverpa</taxon>
    </lineage>
</organism>
<feature type="chain" id="PRO_5015886590" evidence="2">
    <location>
        <begin position="20"/>
        <end position="139"/>
    </location>
</feature>
<dbReference type="EMBL" id="KZ150000">
    <property type="protein sequence ID" value="PZC75317.1"/>
    <property type="molecule type" value="Genomic_DNA"/>
</dbReference>
<name>A0A2W1BPS4_HELAM</name>
<evidence type="ECO:0000256" key="2">
    <source>
        <dbReference type="SAM" id="SignalP"/>
    </source>
</evidence>
<evidence type="ECO:0000313" key="4">
    <source>
        <dbReference type="Proteomes" id="UP000249218"/>
    </source>
</evidence>
<keyword evidence="2" id="KW-0732">Signal</keyword>
<accession>A0A2W1BPS4</accession>